<name>A0ABU6NR86_9BACI</name>
<dbReference type="Proteomes" id="UP001341820">
    <property type="component" value="Unassembled WGS sequence"/>
</dbReference>
<comment type="caution">
    <text evidence="1">The sequence shown here is derived from an EMBL/GenBank/DDBJ whole genome shotgun (WGS) entry which is preliminary data.</text>
</comment>
<dbReference type="Pfam" id="PF13040">
    <property type="entry name" value="Fur_reg_FbpB"/>
    <property type="match status" value="1"/>
</dbReference>
<proteinExistence type="predicted"/>
<dbReference type="InterPro" id="IPR025004">
    <property type="entry name" value="SenN/SenS"/>
</dbReference>
<gene>
    <name evidence="1" type="ORF">P5F74_19200</name>
</gene>
<dbReference type="EMBL" id="JAROAS010000062">
    <property type="protein sequence ID" value="MED4130239.1"/>
    <property type="molecule type" value="Genomic_DNA"/>
</dbReference>
<accession>A0ABU6NR86</accession>
<reference evidence="1 2" key="1">
    <citation type="submission" date="2023-03" db="EMBL/GenBank/DDBJ databases">
        <title>Bacillus Genome Sequencing.</title>
        <authorList>
            <person name="Dunlap C."/>
        </authorList>
    </citation>
    <scope>NUCLEOTIDE SEQUENCE [LARGE SCALE GENOMIC DNA]</scope>
    <source>
        <strain evidence="1 2">B-4107</strain>
    </source>
</reference>
<dbReference type="RefSeq" id="WP_035395539.1">
    <property type="nucleotide sequence ID" value="NZ_CP042163.1"/>
</dbReference>
<sequence length="67" mass="7997">MLGNIQKKVMDLRRRHSVRYEDLMARNRDELLKDADALSKIDDKLYERALKKNRASVDNTSTKSRRY</sequence>
<organism evidence="1 2">
    <name type="scientific">Shouchella miscanthi</name>
    <dbReference type="NCBI Taxonomy" id="2598861"/>
    <lineage>
        <taxon>Bacteria</taxon>
        <taxon>Bacillati</taxon>
        <taxon>Bacillota</taxon>
        <taxon>Bacilli</taxon>
        <taxon>Bacillales</taxon>
        <taxon>Bacillaceae</taxon>
        <taxon>Shouchella</taxon>
    </lineage>
</organism>
<evidence type="ECO:0000313" key="2">
    <source>
        <dbReference type="Proteomes" id="UP001341820"/>
    </source>
</evidence>
<protein>
    <submittedName>
        <fullName evidence="1">FbpB family small basic protein</fullName>
    </submittedName>
</protein>
<keyword evidence="2" id="KW-1185">Reference proteome</keyword>
<evidence type="ECO:0000313" key="1">
    <source>
        <dbReference type="EMBL" id="MED4130239.1"/>
    </source>
</evidence>